<accession>A0A644YPU1</accession>
<sequence>MKKKLLFAAVVIGALSLGSCVDDNESASVEAVRNAKAEQLKSIAAMNNAQAEATRLLAAAESALKAAQAEAEKTQTELEKVLIDIKKVELEKAQLELKLQQDKYSQELQVALKQLENQLSNLENEKARLELQKAAIAKQLEIQEAELASQLLYAQTEVLNAQQQLLNRQNQMEAAEKAKLQQLVTTYSNAIATLNSSKQYLFTLQSNLTRAENNLATYKELRTDLLEANQKQIATDEAQIASYKKYSNYLSNYDELVAEYNAKSLSYNEAIDKLNALRNTYNQLSSNTSAPSMNAVNQSAFILAYYDFGYRVGLYSAPYSDVGTTIEKTVGNRTLRFYMEKYEPITLNTERLSTYIPQYEQNIKSAKSTLESVTTTYNNYAKAAEDAKKAWDDAKAATPPDDAEITRLAESYRIALENVENYKTTLTWAQEYVAQQEKNLSDLKVLISTEAYTQFTTLLSEYNQAIVETYKPVADAYFAYGTHLYQEYIPIQEAYNSLSNILYDNSNGGLLMTASQIDNLIKNLESDIEALKEDQSYISSITSAEQVIELLKSNIEAAKAEVSVNQKYADDAKVALDAAMAE</sequence>
<feature type="coiled-coil region" evidence="1">
    <location>
        <begin position="46"/>
        <end position="228"/>
    </location>
</feature>
<comment type="caution">
    <text evidence="2">The sequence shown here is derived from an EMBL/GenBank/DDBJ whole genome shotgun (WGS) entry which is preliminary data.</text>
</comment>
<reference evidence="2" key="1">
    <citation type="submission" date="2019-08" db="EMBL/GenBank/DDBJ databases">
        <authorList>
            <person name="Kucharzyk K."/>
            <person name="Murdoch R.W."/>
            <person name="Higgins S."/>
            <person name="Loffler F."/>
        </authorList>
    </citation>
    <scope>NUCLEOTIDE SEQUENCE</scope>
</reference>
<dbReference type="AlphaFoldDB" id="A0A644YPU1"/>
<organism evidence="2">
    <name type="scientific">bioreactor metagenome</name>
    <dbReference type="NCBI Taxonomy" id="1076179"/>
    <lineage>
        <taxon>unclassified sequences</taxon>
        <taxon>metagenomes</taxon>
        <taxon>ecological metagenomes</taxon>
    </lineage>
</organism>
<dbReference type="EMBL" id="VSSQ01005810">
    <property type="protein sequence ID" value="MPM30526.1"/>
    <property type="molecule type" value="Genomic_DNA"/>
</dbReference>
<name>A0A644YPU1_9ZZZZ</name>
<protein>
    <submittedName>
        <fullName evidence="2">Uncharacterized protein</fullName>
    </submittedName>
</protein>
<proteinExistence type="predicted"/>
<evidence type="ECO:0000313" key="2">
    <source>
        <dbReference type="EMBL" id="MPM30526.1"/>
    </source>
</evidence>
<dbReference type="PROSITE" id="PS51257">
    <property type="entry name" value="PROKAR_LIPOPROTEIN"/>
    <property type="match status" value="1"/>
</dbReference>
<keyword evidence="1" id="KW-0175">Coiled coil</keyword>
<feature type="coiled-coil region" evidence="1">
    <location>
        <begin position="514"/>
        <end position="561"/>
    </location>
</feature>
<gene>
    <name evidence="2" type="ORF">SDC9_77076</name>
</gene>
<evidence type="ECO:0000256" key="1">
    <source>
        <dbReference type="SAM" id="Coils"/>
    </source>
</evidence>